<sequence>MWPAKLSSLQHLAYEHATRGACLALCARRHKSLGQVADTACQYGSPKVVAIPADVSNVDDCKRLVEETVNHFGRLDHLVNNAGISTGAMFEEATDITNFRPIMETNFWGPVYTTHFALPYLRRSKGKIVVMSSPEAWLPTPRTAVYSASKLGLEIFYDSLGGTYT</sequence>
<evidence type="ECO:0000313" key="1">
    <source>
        <dbReference type="EMBL" id="KAI4343587.1"/>
    </source>
</evidence>
<reference evidence="1 2" key="1">
    <citation type="journal article" date="2022" name="DNA Res.">
        <title>Chromosomal-level genome assembly of the orchid tree Bauhinia variegata (Leguminosae; Cercidoideae) supports the allotetraploid origin hypothesis of Bauhinia.</title>
        <authorList>
            <person name="Zhong Y."/>
            <person name="Chen Y."/>
            <person name="Zheng D."/>
            <person name="Pang J."/>
            <person name="Liu Y."/>
            <person name="Luo S."/>
            <person name="Meng S."/>
            <person name="Qian L."/>
            <person name="Wei D."/>
            <person name="Dai S."/>
            <person name="Zhou R."/>
        </authorList>
    </citation>
    <scope>NUCLEOTIDE SEQUENCE [LARGE SCALE GENOMIC DNA]</scope>
    <source>
        <strain evidence="1">BV-YZ2020</strain>
    </source>
</reference>
<dbReference type="EMBL" id="CM039430">
    <property type="protein sequence ID" value="KAI4343587.1"/>
    <property type="molecule type" value="Genomic_DNA"/>
</dbReference>
<comment type="caution">
    <text evidence="1">The sequence shown here is derived from an EMBL/GenBank/DDBJ whole genome shotgun (WGS) entry which is preliminary data.</text>
</comment>
<keyword evidence="2" id="KW-1185">Reference proteome</keyword>
<name>A0ACB9P401_BAUVA</name>
<evidence type="ECO:0000313" key="2">
    <source>
        <dbReference type="Proteomes" id="UP000828941"/>
    </source>
</evidence>
<accession>A0ACB9P401</accession>
<dbReference type="Proteomes" id="UP000828941">
    <property type="component" value="Chromosome 5"/>
</dbReference>
<protein>
    <submittedName>
        <fullName evidence="1">Uncharacterized protein</fullName>
    </submittedName>
</protein>
<proteinExistence type="predicted"/>
<gene>
    <name evidence="1" type="ORF">L6164_010921</name>
</gene>
<organism evidence="1 2">
    <name type="scientific">Bauhinia variegata</name>
    <name type="common">Purple orchid tree</name>
    <name type="synonym">Phanera variegata</name>
    <dbReference type="NCBI Taxonomy" id="167791"/>
    <lineage>
        <taxon>Eukaryota</taxon>
        <taxon>Viridiplantae</taxon>
        <taxon>Streptophyta</taxon>
        <taxon>Embryophyta</taxon>
        <taxon>Tracheophyta</taxon>
        <taxon>Spermatophyta</taxon>
        <taxon>Magnoliopsida</taxon>
        <taxon>eudicotyledons</taxon>
        <taxon>Gunneridae</taxon>
        <taxon>Pentapetalae</taxon>
        <taxon>rosids</taxon>
        <taxon>fabids</taxon>
        <taxon>Fabales</taxon>
        <taxon>Fabaceae</taxon>
        <taxon>Cercidoideae</taxon>
        <taxon>Cercideae</taxon>
        <taxon>Bauhiniinae</taxon>
        <taxon>Bauhinia</taxon>
    </lineage>
</organism>